<protein>
    <submittedName>
        <fullName evidence="1">Uncharacterized protein</fullName>
    </submittedName>
</protein>
<organism evidence="1 2">
    <name type="scientific">Popillia japonica</name>
    <name type="common">Japanese beetle</name>
    <dbReference type="NCBI Taxonomy" id="7064"/>
    <lineage>
        <taxon>Eukaryota</taxon>
        <taxon>Metazoa</taxon>
        <taxon>Ecdysozoa</taxon>
        <taxon>Arthropoda</taxon>
        <taxon>Hexapoda</taxon>
        <taxon>Insecta</taxon>
        <taxon>Pterygota</taxon>
        <taxon>Neoptera</taxon>
        <taxon>Endopterygota</taxon>
        <taxon>Coleoptera</taxon>
        <taxon>Polyphaga</taxon>
        <taxon>Scarabaeiformia</taxon>
        <taxon>Scarabaeidae</taxon>
        <taxon>Rutelinae</taxon>
        <taxon>Popillia</taxon>
    </lineage>
</organism>
<evidence type="ECO:0000313" key="2">
    <source>
        <dbReference type="Proteomes" id="UP001458880"/>
    </source>
</evidence>
<accession>A0AAW1L4P0</accession>
<evidence type="ECO:0000313" key="1">
    <source>
        <dbReference type="EMBL" id="KAK9728954.1"/>
    </source>
</evidence>
<sequence>MAEEAADLRAQTAELRIQRGQIKASLTRVGKFLEKHEATPQSGQVRARYDKLMSIMEDFHIIQNKLERLDESELDTNEREEFEDKYFDFIARFQNTYYYSARGAK</sequence>
<name>A0AAW1L4P0_POPJA</name>
<dbReference type="Proteomes" id="UP001458880">
    <property type="component" value="Unassembled WGS sequence"/>
</dbReference>
<reference evidence="1 2" key="1">
    <citation type="journal article" date="2024" name="BMC Genomics">
        <title>De novo assembly and annotation of Popillia japonica's genome with initial clues to its potential as an invasive pest.</title>
        <authorList>
            <person name="Cucini C."/>
            <person name="Boschi S."/>
            <person name="Funari R."/>
            <person name="Cardaioli E."/>
            <person name="Iannotti N."/>
            <person name="Marturano G."/>
            <person name="Paoli F."/>
            <person name="Bruttini M."/>
            <person name="Carapelli A."/>
            <person name="Frati F."/>
            <person name="Nardi F."/>
        </authorList>
    </citation>
    <scope>NUCLEOTIDE SEQUENCE [LARGE SCALE GENOMIC DNA]</scope>
    <source>
        <strain evidence="1">DMR45628</strain>
    </source>
</reference>
<gene>
    <name evidence="1" type="ORF">QE152_g16936</name>
</gene>
<dbReference type="EMBL" id="JASPKY010000165">
    <property type="protein sequence ID" value="KAK9728954.1"/>
    <property type="molecule type" value="Genomic_DNA"/>
</dbReference>
<keyword evidence="2" id="KW-1185">Reference proteome</keyword>
<dbReference type="AlphaFoldDB" id="A0AAW1L4P0"/>
<proteinExistence type="predicted"/>
<comment type="caution">
    <text evidence="1">The sequence shown here is derived from an EMBL/GenBank/DDBJ whole genome shotgun (WGS) entry which is preliminary data.</text>
</comment>